<gene>
    <name evidence="1" type="ORF">B0I35DRAFT_434700</name>
</gene>
<dbReference type="OrthoDB" id="3163292at2759"/>
<dbReference type="AlphaFoldDB" id="A0A8K0SRU8"/>
<dbReference type="Proteomes" id="UP000813444">
    <property type="component" value="Unassembled WGS sequence"/>
</dbReference>
<proteinExistence type="predicted"/>
<sequence>MWDTEDQPTSPLADLAWPDGIILSYKRIERFRQRVSISLASSRASEANGIWFTERLSMYRLHTRMLSDLEQEIQSTSGIIPWYLAVARLHFHAFFLLDDPTMKGFSDRICTLYNSASSLLAQKL</sequence>
<keyword evidence="2" id="KW-1185">Reference proteome</keyword>
<reference evidence="1" key="1">
    <citation type="journal article" date="2021" name="Nat. Commun.">
        <title>Genetic determinants of endophytism in the Arabidopsis root mycobiome.</title>
        <authorList>
            <person name="Mesny F."/>
            <person name="Miyauchi S."/>
            <person name="Thiergart T."/>
            <person name="Pickel B."/>
            <person name="Atanasova L."/>
            <person name="Karlsson M."/>
            <person name="Huettel B."/>
            <person name="Barry K.W."/>
            <person name="Haridas S."/>
            <person name="Chen C."/>
            <person name="Bauer D."/>
            <person name="Andreopoulos W."/>
            <person name="Pangilinan J."/>
            <person name="LaButti K."/>
            <person name="Riley R."/>
            <person name="Lipzen A."/>
            <person name="Clum A."/>
            <person name="Drula E."/>
            <person name="Henrissat B."/>
            <person name="Kohler A."/>
            <person name="Grigoriev I.V."/>
            <person name="Martin F.M."/>
            <person name="Hacquard S."/>
        </authorList>
    </citation>
    <scope>NUCLEOTIDE SEQUENCE</scope>
    <source>
        <strain evidence="1">MPI-CAGE-CH-0235</strain>
    </source>
</reference>
<organism evidence="1 2">
    <name type="scientific">Stachybotrys elegans</name>
    <dbReference type="NCBI Taxonomy" id="80388"/>
    <lineage>
        <taxon>Eukaryota</taxon>
        <taxon>Fungi</taxon>
        <taxon>Dikarya</taxon>
        <taxon>Ascomycota</taxon>
        <taxon>Pezizomycotina</taxon>
        <taxon>Sordariomycetes</taxon>
        <taxon>Hypocreomycetidae</taxon>
        <taxon>Hypocreales</taxon>
        <taxon>Stachybotryaceae</taxon>
        <taxon>Stachybotrys</taxon>
    </lineage>
</organism>
<evidence type="ECO:0000313" key="2">
    <source>
        <dbReference type="Proteomes" id="UP000813444"/>
    </source>
</evidence>
<comment type="caution">
    <text evidence="1">The sequence shown here is derived from an EMBL/GenBank/DDBJ whole genome shotgun (WGS) entry which is preliminary data.</text>
</comment>
<accession>A0A8K0SRU8</accession>
<protein>
    <submittedName>
        <fullName evidence="1">Uncharacterized protein</fullName>
    </submittedName>
</protein>
<dbReference type="EMBL" id="JAGPNK010000008">
    <property type="protein sequence ID" value="KAH7317187.1"/>
    <property type="molecule type" value="Genomic_DNA"/>
</dbReference>
<name>A0A8K0SRU8_9HYPO</name>
<evidence type="ECO:0000313" key="1">
    <source>
        <dbReference type="EMBL" id="KAH7317187.1"/>
    </source>
</evidence>